<reference evidence="2" key="1">
    <citation type="submission" date="2016-10" db="EMBL/GenBank/DDBJ databases">
        <authorList>
            <person name="Varghese N."/>
            <person name="Submissions S."/>
        </authorList>
    </citation>
    <scope>NUCLEOTIDE SEQUENCE [LARGE SCALE GENOMIC DNA]</scope>
    <source>
        <strain evidence="2">DSM 13490</strain>
    </source>
</reference>
<accession>A0A1H3DZG4</accession>
<name>A0A1H3DZG4_9BACT</name>
<evidence type="ECO:0000313" key="1">
    <source>
        <dbReference type="EMBL" id="SDX71833.1"/>
    </source>
</evidence>
<proteinExistence type="predicted"/>
<protein>
    <submittedName>
        <fullName evidence="1">Uncharacterized protein</fullName>
    </submittedName>
</protein>
<dbReference type="Proteomes" id="UP000199266">
    <property type="component" value="Unassembled WGS sequence"/>
</dbReference>
<gene>
    <name evidence="1" type="ORF">SAMN03080603_00328</name>
</gene>
<dbReference type="RefSeq" id="WP_091460090.1">
    <property type="nucleotide sequence ID" value="NZ_FNPD01000002.1"/>
</dbReference>
<dbReference type="AlphaFoldDB" id="A0A1H3DZG4"/>
<keyword evidence="2" id="KW-1185">Reference proteome</keyword>
<sequence length="151" mass="15669">MALLITLPLAAQGQTTVTQIVTYEVQAINEISLNTPVTLVINAATAGALPDDATDDTTTYAITTNETGKKITARIDSPMPAGLLLKVLLDSPSTTGTSEGEVRLTTTPQDVITGIGPATASKIRIFYTLSATAAVAPSSGQRSVTFTLMDE</sequence>
<dbReference type="EMBL" id="FNPD01000002">
    <property type="protein sequence ID" value="SDX71833.1"/>
    <property type="molecule type" value="Genomic_DNA"/>
</dbReference>
<organism evidence="1 2">
    <name type="scientific">Acetomicrobium thermoterrenum DSM 13490</name>
    <dbReference type="NCBI Taxonomy" id="1120987"/>
    <lineage>
        <taxon>Bacteria</taxon>
        <taxon>Thermotogati</taxon>
        <taxon>Synergistota</taxon>
        <taxon>Synergistia</taxon>
        <taxon>Synergistales</taxon>
        <taxon>Acetomicrobiaceae</taxon>
        <taxon>Acetomicrobium</taxon>
    </lineage>
</organism>
<evidence type="ECO:0000313" key="2">
    <source>
        <dbReference type="Proteomes" id="UP000199266"/>
    </source>
</evidence>